<evidence type="ECO:0000259" key="3">
    <source>
        <dbReference type="PROSITE" id="PS51194"/>
    </source>
</evidence>
<dbReference type="InterPro" id="IPR029063">
    <property type="entry name" value="SAM-dependent_MTases_sf"/>
</dbReference>
<dbReference type="InterPro" id="IPR011639">
    <property type="entry name" value="MethylTrfase_TaqI-like_dom"/>
</dbReference>
<evidence type="ECO:0000313" key="5">
    <source>
        <dbReference type="Proteomes" id="UP000229630"/>
    </source>
</evidence>
<feature type="coiled-coil region" evidence="1">
    <location>
        <begin position="1338"/>
        <end position="1394"/>
    </location>
</feature>
<feature type="region of interest" description="Disordered" evidence="2">
    <location>
        <begin position="747"/>
        <end position="781"/>
    </location>
</feature>
<feature type="compositionally biased region" description="Low complexity" evidence="2">
    <location>
        <begin position="2106"/>
        <end position="2117"/>
    </location>
</feature>
<dbReference type="GO" id="GO:0004386">
    <property type="term" value="F:helicase activity"/>
    <property type="evidence" value="ECO:0007669"/>
    <property type="project" value="UniProtKB-KW"/>
</dbReference>
<dbReference type="EMBL" id="CP024724">
    <property type="protein sequence ID" value="ATV27076.1"/>
    <property type="molecule type" value="Genomic_DNA"/>
</dbReference>
<accession>A0A2D3L935</accession>
<proteinExistence type="predicted"/>
<dbReference type="SUPFAM" id="SSF52540">
    <property type="entry name" value="P-loop containing nucleoside triphosphate hydrolases"/>
    <property type="match status" value="2"/>
</dbReference>
<evidence type="ECO:0000256" key="1">
    <source>
        <dbReference type="SAM" id="Coils"/>
    </source>
</evidence>
<evidence type="ECO:0000256" key="2">
    <source>
        <dbReference type="SAM" id="MobiDB-lite"/>
    </source>
</evidence>
<dbReference type="InterPro" id="IPR027417">
    <property type="entry name" value="P-loop_NTPase"/>
</dbReference>
<dbReference type="RefSeq" id="WP_100019924.1">
    <property type="nucleotide sequence ID" value="NZ_CP024724.1"/>
</dbReference>
<keyword evidence="1" id="KW-0175">Coiled coil</keyword>
<dbReference type="GO" id="GO:0006304">
    <property type="term" value="P:DNA modification"/>
    <property type="evidence" value="ECO:0007669"/>
    <property type="project" value="InterPro"/>
</dbReference>
<dbReference type="SMART" id="SM00490">
    <property type="entry name" value="HELICc"/>
    <property type="match status" value="1"/>
</dbReference>
<dbReference type="PANTHER" id="PTHR41313">
    <property type="entry name" value="ADENINE-SPECIFIC METHYLTRANSFERASE"/>
    <property type="match status" value="1"/>
</dbReference>
<dbReference type="PROSITE" id="PS51194">
    <property type="entry name" value="HELICASE_CTER"/>
    <property type="match status" value="1"/>
</dbReference>
<dbReference type="Pfam" id="PF11171">
    <property type="entry name" value="DUF2958"/>
    <property type="match status" value="1"/>
</dbReference>
<feature type="compositionally biased region" description="Polar residues" evidence="2">
    <location>
        <begin position="613"/>
        <end position="644"/>
    </location>
</feature>
<dbReference type="Pfam" id="PF07669">
    <property type="entry name" value="Eco57I"/>
    <property type="match status" value="1"/>
</dbReference>
<organism evidence="4 5">
    <name type="scientific">Prevotella intermedia</name>
    <dbReference type="NCBI Taxonomy" id="28131"/>
    <lineage>
        <taxon>Bacteria</taxon>
        <taxon>Pseudomonadati</taxon>
        <taxon>Bacteroidota</taxon>
        <taxon>Bacteroidia</taxon>
        <taxon>Bacteroidales</taxon>
        <taxon>Prevotellaceae</taxon>
        <taxon>Prevotella</taxon>
    </lineage>
</organism>
<evidence type="ECO:0000313" key="4">
    <source>
        <dbReference type="EMBL" id="ATV27076.1"/>
    </source>
</evidence>
<keyword evidence="4" id="KW-0547">Nucleotide-binding</keyword>
<dbReference type="GO" id="GO:0009007">
    <property type="term" value="F:site-specific DNA-methyltransferase (adenine-specific) activity"/>
    <property type="evidence" value="ECO:0007669"/>
    <property type="project" value="UniProtKB-EC"/>
</dbReference>
<dbReference type="InterPro" id="IPR052933">
    <property type="entry name" value="DNA_Protect_Modify"/>
</dbReference>
<dbReference type="Pfam" id="PF00271">
    <property type="entry name" value="Helicase_C"/>
    <property type="match status" value="1"/>
</dbReference>
<reference evidence="4 5" key="1">
    <citation type="submission" date="2017-11" db="EMBL/GenBank/DDBJ databases">
        <title>Genome sequencing of Prevotella intermedia KCOM 2837.</title>
        <authorList>
            <person name="Kook J.-K."/>
            <person name="Park S.-N."/>
            <person name="Lim Y.K."/>
        </authorList>
    </citation>
    <scope>NUCLEOTIDE SEQUENCE [LARGE SCALE GENOMIC DNA]</scope>
    <source>
        <strain evidence="4 5">KCOM 2837</strain>
    </source>
</reference>
<feature type="domain" description="Helicase C-terminal" evidence="3">
    <location>
        <begin position="1635"/>
        <end position="1815"/>
    </location>
</feature>
<feature type="compositionally biased region" description="Polar residues" evidence="2">
    <location>
        <begin position="2087"/>
        <end position="2097"/>
    </location>
</feature>
<keyword evidence="4" id="KW-0067">ATP-binding</keyword>
<dbReference type="Gene3D" id="3.40.50.150">
    <property type="entry name" value="Vaccinia Virus protein VP39"/>
    <property type="match status" value="1"/>
</dbReference>
<dbReference type="Proteomes" id="UP000229630">
    <property type="component" value="Chromosome 2"/>
</dbReference>
<feature type="region of interest" description="Disordered" evidence="2">
    <location>
        <begin position="613"/>
        <end position="651"/>
    </location>
</feature>
<dbReference type="InterPro" id="IPR001650">
    <property type="entry name" value="Helicase_C-like"/>
</dbReference>
<dbReference type="SUPFAM" id="SSF53335">
    <property type="entry name" value="S-adenosyl-L-methionine-dependent methyltransferases"/>
    <property type="match status" value="1"/>
</dbReference>
<dbReference type="InterPro" id="IPR021341">
    <property type="entry name" value="DUF2958"/>
</dbReference>
<feature type="region of interest" description="Disordered" evidence="2">
    <location>
        <begin position="2054"/>
        <end position="2131"/>
    </location>
</feature>
<name>A0A2D3L935_PREIN</name>
<keyword evidence="4" id="KW-0378">Hydrolase</keyword>
<sequence>MAYNKKEVLQANTEAIRVVLRLEKERREATEAEKSILRNYQGFGGLKCVLNRTDNPDDIRYWSKSEQNLFEPTQQLKQMIYREAVDANTAKRYWESIKASVLTSFYTDTRIVSAISDALASTNLQVKRCLDPSMGMGAFAETFARQAGVVDAMEKDLLTARISQALHPYSKGNIFVRNEPFEAIGELEGKDKYDLITSNIPFGDFMVYDREYSRGKDTLKRESTRAIHNYFFVKGLDCIKEGGLLAFITSQGVLDSPRNEAIRRYLMQNSRLISALRLPSGMFSDNAGTDVGSDLIILQKQTGKEISKGIEQQFVETVSVPKEEGSSVVFKHNSLFVGDWKDISHRTIATERIMGTDPYGRPAWEYRFTGGIEELAESLRTQLSLEMGQRIDRKLYETGIPMTEAEREAEAEKQLRKLGITISREEETEKTKTENKGINDAYNLMPDSIRKQLPKLYSTEKELIGDKVAYARYFFPMGAYTAYLLEYDPKSRIGFGAVTMGYGWELGNMSLDEMEGVKVRGLGIERDLYFSPKKLHEIAELEEIVRGQYTKEEVVAEEIKEEVVTKAEDTVKEIVNGISEIETSNEELETETGINVGQVIEPDDFTITRAQAKENTVSNGETTPLQPPSSEYEPQQSVSEQPSINVEPAPEGVPALTLHHQYEQEPQEIRTDIEAPREMNGQTVFFDDDHHPVVDNNIEDIGQPEQLSLFAPEEYSLWTREVTRVNNEIKDNSGTSQARRLITQTAPQKPSEFKMQKAATIPQRRTRGSRKAASSSSREPSLFDFMNEAEERKPQPIAEVRKEFDASPRPFLSSPDSHLRDGSIVVQKGQVGFLSDLKRHPTFNPMDLPYAQLSRLKAYIEIRECYHRLYDYEAENHTEDKEDRSRLNHLYDDYVSRWGYFNQKTNTDIIKMDATGVEMLFLERSENGRYIKADIFDHPTAFSTTELAIAADPMEALGASLNKYGTVELDYMSSLLPDMEESDIISSLEGRIYFNPEENAYEVADKFISGNVIEKAERIESWLLDHPDHEAAKQSLAVLRAATPTPIPFVDLDFNLGERWIPAKVYGRFASEFFGTDIGVSYHSNMDEYSIVCDRKNANIWHKYAVQGEFRRYDGINLLKHALHNTIPDINKSKEVADKVTGEIKTVKVRDGHAIQMANAKIEEIRQGFVDWLGRTPDTFKQQLSDRYNRLFNCFVRPNFDGTHQTFPDLDLKRLGIADLYKSQKDAVWMLKTNGGGICDHEVGAGKTLIMCTAAYEMKRLGLANKPMIIGLKANVFDIADTFRKAYPNAKVLYPGKNDFNKQNRQRIFNDIKNNDWDCIILTHEQFGMIPQALEIQEAIMQKELDSVEENLEVLRQQGRDISRGMLKGLEKRKQTLEAKLQNIQDSIAERKDDTVDFKMMGIDHLFVDESHQFKNLMFNTRHDRVSGLGNPDGSQRALNMLFAIRTIQERSGKDLGATFLSGTTISNSLTELYLLFKYLRPQALEKQGINSFDAWAAVFAKKSTDYEFSITNEIIQKERYRTFIKVPELASFYAEICDFRTAKDIGIDRPEKNEILHNIPPTPEQEEFIGKLMEFAKSGDATLLGRAPLSESEERAKMLIATDYARKMSLDLRMIDENGYSDHIDNKASHCAKMLNDYYQKYDAQKGTQFVFSDLGTYKPGGDFNIYSEIKRKLVEDYHIPSYEIRFIQECKNEKAKKAMVDAMNRGDIRIIFGSTSMLGTGVNAQQRAVAVHQLDTPWRPSDLEQRNGRAIRKGNLVAKEFADNKVDVIIYAVERSLDSYKFNLLHNKQLFINQLKTNTLGSRTIDEGSMDEDSGMNFSEYVAVLSGNTDLLEKARLDKKITTLESERKNFLRERDAATGKLAEIESSVSFHTDKVKEAQSDLALFEKRVERDEEGVPINKLTIKGVEDSTDIKAIAARLQEIDEKARTKGEYNKIGEIYGFSIMVKTESTSKDLFDCSVNRFFVKGQESIYYTYNNGKLASDPKLACQNFINALERIPKVIESHEKEMEKVAANKDVYTNIAGSSWKKEEELRTLKGEAAELDRRIALTLAPPEEEKEDIGQEAQHGAIQQSKSVDDISEPRSYKNSFSKNTDNIPLPTSPKNNSQQNVSDNNDITSKVIISKPKWKM</sequence>
<dbReference type="Gene3D" id="3.40.50.300">
    <property type="entry name" value="P-loop containing nucleotide triphosphate hydrolases"/>
    <property type="match status" value="2"/>
</dbReference>
<gene>
    <name evidence="4" type="ORF">CTM62_09675</name>
</gene>
<dbReference type="PANTHER" id="PTHR41313:SF1">
    <property type="entry name" value="DNA METHYLASE ADENINE-SPECIFIC DOMAIN-CONTAINING PROTEIN"/>
    <property type="match status" value="1"/>
</dbReference>
<feature type="compositionally biased region" description="Basic and acidic residues" evidence="2">
    <location>
        <begin position="2077"/>
        <end position="2086"/>
    </location>
</feature>
<protein>
    <submittedName>
        <fullName evidence="4">Helicase</fullName>
    </submittedName>
</protein>
<keyword evidence="4" id="KW-0347">Helicase</keyword>